<dbReference type="PANTHER" id="PTHR38457">
    <property type="entry name" value="REGULATOR ABRB-RELATED"/>
    <property type="match status" value="1"/>
</dbReference>
<dbReference type="RefSeq" id="WP_249285171.1">
    <property type="nucleotide sequence ID" value="NZ_JACRSO010000003.1"/>
</dbReference>
<protein>
    <submittedName>
        <fullName evidence="2">AbrB family transcriptional regulator</fullName>
    </submittedName>
</protein>
<feature type="transmembrane region" description="Helical" evidence="1">
    <location>
        <begin position="345"/>
        <end position="369"/>
    </location>
</feature>
<dbReference type="GO" id="GO:0016020">
    <property type="term" value="C:membrane"/>
    <property type="evidence" value="ECO:0007669"/>
    <property type="project" value="InterPro"/>
</dbReference>
<feature type="transmembrane region" description="Helical" evidence="1">
    <location>
        <begin position="314"/>
        <end position="333"/>
    </location>
</feature>
<dbReference type="EMBL" id="JACRSO010000003">
    <property type="protein sequence ID" value="MBC8529308.1"/>
    <property type="molecule type" value="Genomic_DNA"/>
</dbReference>
<feature type="transmembrane region" description="Helical" evidence="1">
    <location>
        <begin position="284"/>
        <end position="307"/>
    </location>
</feature>
<feature type="transmembrane region" description="Helical" evidence="1">
    <location>
        <begin position="207"/>
        <end position="225"/>
    </location>
</feature>
<keyword evidence="1" id="KW-1133">Transmembrane helix</keyword>
<dbReference type="NCBIfam" id="TIGR03082">
    <property type="entry name" value="Gneg_AbrB_dup"/>
    <property type="match status" value="2"/>
</dbReference>
<gene>
    <name evidence="2" type="ORF">H8699_07700</name>
</gene>
<keyword evidence="3" id="KW-1185">Reference proteome</keyword>
<accession>A0A926HMM8</accession>
<dbReference type="PIRSF" id="PIRSF038991">
    <property type="entry name" value="Protein_AbrB"/>
    <property type="match status" value="1"/>
</dbReference>
<keyword evidence="1" id="KW-0472">Membrane</keyword>
<evidence type="ECO:0000256" key="1">
    <source>
        <dbReference type="SAM" id="Phobius"/>
    </source>
</evidence>
<dbReference type="InterPro" id="IPR007820">
    <property type="entry name" value="AbrB_fam"/>
</dbReference>
<feature type="transmembrane region" description="Helical" evidence="1">
    <location>
        <begin position="85"/>
        <end position="106"/>
    </location>
</feature>
<dbReference type="Proteomes" id="UP000654279">
    <property type="component" value="Unassembled WGS sequence"/>
</dbReference>
<dbReference type="PANTHER" id="PTHR38457:SF1">
    <property type="entry name" value="REGULATOR ABRB-RELATED"/>
    <property type="match status" value="1"/>
</dbReference>
<evidence type="ECO:0000313" key="2">
    <source>
        <dbReference type="EMBL" id="MBC8529308.1"/>
    </source>
</evidence>
<organism evidence="2 3">
    <name type="scientific">Luoshenia tenuis</name>
    <dbReference type="NCBI Taxonomy" id="2763654"/>
    <lineage>
        <taxon>Bacteria</taxon>
        <taxon>Bacillati</taxon>
        <taxon>Bacillota</taxon>
        <taxon>Clostridia</taxon>
        <taxon>Christensenellales</taxon>
        <taxon>Christensenellaceae</taxon>
        <taxon>Luoshenia</taxon>
    </lineage>
</organism>
<sequence>MELFWTCLLTIAVAVAGGFLFTKIKAPAPFMVGSMFAVAALSVCTGLAYFPDALRPVTQSVAGSFIALSIQPENVKELRSVIKPYFVMVPGMLIINILLGLSMYYFCGMDISTALFSSVPGGIMDISLICADMGANTSQVAIMQTARLLFVMLLFPPMLKTLANRTLKKQQAEGQAAAQDAPASQPDAVAEDIPVEKYAALTRRQQVLYTFITLAIGGVGGFIGYKLAIPAGTMTFSLLFAAAFNLITRRAYMPVFVRQAAQVGSGALIGAGLTLADILAMRTIIVPAIILIFGYVIMNLGLGYIIYKAKMLDLTTALFATTPAGASDMALIADELGASGPKVSVLHIARIITVVALFPSVIALVIGAVT</sequence>
<evidence type="ECO:0000313" key="3">
    <source>
        <dbReference type="Proteomes" id="UP000654279"/>
    </source>
</evidence>
<proteinExistence type="predicted"/>
<feature type="transmembrane region" description="Helical" evidence="1">
    <location>
        <begin position="28"/>
        <end position="50"/>
    </location>
</feature>
<dbReference type="GO" id="GO:0010468">
    <property type="term" value="P:regulation of gene expression"/>
    <property type="evidence" value="ECO:0007669"/>
    <property type="project" value="InterPro"/>
</dbReference>
<keyword evidence="1" id="KW-0812">Transmembrane</keyword>
<name>A0A926HMM8_9FIRM</name>
<comment type="caution">
    <text evidence="2">The sequence shown here is derived from an EMBL/GenBank/DDBJ whole genome shotgun (WGS) entry which is preliminary data.</text>
</comment>
<dbReference type="Pfam" id="PF05145">
    <property type="entry name" value="AbrB"/>
    <property type="match status" value="1"/>
</dbReference>
<feature type="transmembrane region" description="Helical" evidence="1">
    <location>
        <begin position="231"/>
        <end position="248"/>
    </location>
</feature>
<dbReference type="InterPro" id="IPR017516">
    <property type="entry name" value="AbrB_dup"/>
</dbReference>
<dbReference type="AlphaFoldDB" id="A0A926HMM8"/>
<reference evidence="2" key="1">
    <citation type="submission" date="2020-08" db="EMBL/GenBank/DDBJ databases">
        <title>Genome public.</title>
        <authorList>
            <person name="Liu C."/>
            <person name="Sun Q."/>
        </authorList>
    </citation>
    <scope>NUCLEOTIDE SEQUENCE</scope>
    <source>
        <strain evidence="2">NSJ-44</strain>
    </source>
</reference>
<feature type="transmembrane region" description="Helical" evidence="1">
    <location>
        <begin position="260"/>
        <end position="278"/>
    </location>
</feature>